<proteinExistence type="predicted"/>
<organism evidence="5 6">
    <name type="scientific">Croceibacterium xixiisoli</name>
    <dbReference type="NCBI Taxonomy" id="1476466"/>
    <lineage>
        <taxon>Bacteria</taxon>
        <taxon>Pseudomonadati</taxon>
        <taxon>Pseudomonadota</taxon>
        <taxon>Alphaproteobacteria</taxon>
        <taxon>Sphingomonadales</taxon>
        <taxon>Erythrobacteraceae</taxon>
        <taxon>Croceibacterium</taxon>
    </lineage>
</organism>
<dbReference type="AlphaFoldDB" id="A0A6I4TPH5"/>
<dbReference type="SUPFAM" id="SSF46894">
    <property type="entry name" value="C-terminal effector domain of the bipartite response regulators"/>
    <property type="match status" value="1"/>
</dbReference>
<keyword evidence="6" id="KW-1185">Reference proteome</keyword>
<dbReference type="InterPro" id="IPR001867">
    <property type="entry name" value="OmpR/PhoB-type_DNA-bd"/>
</dbReference>
<feature type="transmembrane region" description="Helical" evidence="3">
    <location>
        <begin position="134"/>
        <end position="153"/>
    </location>
</feature>
<keyword evidence="3" id="KW-0472">Membrane</keyword>
<evidence type="ECO:0000259" key="4">
    <source>
        <dbReference type="PROSITE" id="PS51755"/>
    </source>
</evidence>
<evidence type="ECO:0000256" key="2">
    <source>
        <dbReference type="PROSITE-ProRule" id="PRU01091"/>
    </source>
</evidence>
<reference evidence="5 6" key="1">
    <citation type="submission" date="2019-12" db="EMBL/GenBank/DDBJ databases">
        <title>Genomic-based taxomic classification of the family Erythrobacteraceae.</title>
        <authorList>
            <person name="Xu L."/>
        </authorList>
    </citation>
    <scope>NUCLEOTIDE SEQUENCE [LARGE SCALE GENOMIC DNA]</scope>
    <source>
        <strain evidence="5 6">S36</strain>
    </source>
</reference>
<evidence type="ECO:0000313" key="5">
    <source>
        <dbReference type="EMBL" id="MXO97822.1"/>
    </source>
</evidence>
<dbReference type="EMBL" id="WTYJ01000001">
    <property type="protein sequence ID" value="MXO97822.1"/>
    <property type="molecule type" value="Genomic_DNA"/>
</dbReference>
<gene>
    <name evidence="5" type="ORF">GRI97_02320</name>
</gene>
<feature type="domain" description="OmpR/PhoB-type" evidence="4">
    <location>
        <begin position="1"/>
        <end position="107"/>
    </location>
</feature>
<dbReference type="PROSITE" id="PS51755">
    <property type="entry name" value="OMPR_PHOB"/>
    <property type="match status" value="1"/>
</dbReference>
<dbReference type="GO" id="GO:0006355">
    <property type="term" value="P:regulation of DNA-templated transcription"/>
    <property type="evidence" value="ECO:0007669"/>
    <property type="project" value="InterPro"/>
</dbReference>
<evidence type="ECO:0000256" key="3">
    <source>
        <dbReference type="SAM" id="Phobius"/>
    </source>
</evidence>
<protein>
    <recommendedName>
        <fullName evidence="4">OmpR/PhoB-type domain-containing protein</fullName>
    </recommendedName>
</protein>
<comment type="caution">
    <text evidence="5">The sequence shown here is derived from an EMBL/GenBank/DDBJ whole genome shotgun (WGS) entry which is preliminary data.</text>
</comment>
<evidence type="ECO:0000313" key="6">
    <source>
        <dbReference type="Proteomes" id="UP000469430"/>
    </source>
</evidence>
<dbReference type="InterPro" id="IPR036388">
    <property type="entry name" value="WH-like_DNA-bd_sf"/>
</dbReference>
<accession>A0A6I4TPH5</accession>
<sequence>MATGPSDAEKDAYAMEIARLRAHRVAGEAGRVRELFDYLAERGGEGIPATQPEIAEAVFGQSATDADDATVRVYVHRLRKRLEDFYASDESGSRRLEIPSGTYALRFAQEFAVSEPIEPDIVVPVAAPVFPRRLVIAGAAIMLVVLVGVFFIGRWQGIKSHAPVNALWQPFVESRRPTLIVLGDYYIYGEIDPVRPDEGRLIRDFRVNSANDLVVMQELHPDRFGQSEDVGLNYLPFSSAYGLRAVIPVLAREGRQISVIPASELQPDMLNYFDVIYVGLFSGLKLLEDETFTGSHFELGETYDELIDRRDGKVYTSQEARRLASSAYYHDYGYVARYRTPSGALVAILAGSRDTGLRGIAPTVAVPDLPAQVADLAGGGDFEALYQITGQQGADLSDRLVYAGKRP</sequence>
<keyword evidence="3" id="KW-1133">Transmembrane helix</keyword>
<feature type="DNA-binding region" description="OmpR/PhoB-type" evidence="2">
    <location>
        <begin position="1"/>
        <end position="107"/>
    </location>
</feature>
<dbReference type="OrthoDB" id="7209629at2"/>
<keyword evidence="3" id="KW-0812">Transmembrane</keyword>
<dbReference type="RefSeq" id="WP_161389512.1">
    <property type="nucleotide sequence ID" value="NZ_JBHSCP010000001.1"/>
</dbReference>
<keyword evidence="1 2" id="KW-0238">DNA-binding</keyword>
<evidence type="ECO:0000256" key="1">
    <source>
        <dbReference type="ARBA" id="ARBA00023125"/>
    </source>
</evidence>
<dbReference type="Proteomes" id="UP000469430">
    <property type="component" value="Unassembled WGS sequence"/>
</dbReference>
<dbReference type="SMART" id="SM00862">
    <property type="entry name" value="Trans_reg_C"/>
    <property type="match status" value="1"/>
</dbReference>
<dbReference type="InterPro" id="IPR016032">
    <property type="entry name" value="Sig_transdc_resp-reg_C-effctor"/>
</dbReference>
<name>A0A6I4TPH5_9SPHN</name>
<dbReference type="GO" id="GO:0000160">
    <property type="term" value="P:phosphorelay signal transduction system"/>
    <property type="evidence" value="ECO:0007669"/>
    <property type="project" value="InterPro"/>
</dbReference>
<dbReference type="Gene3D" id="1.10.10.10">
    <property type="entry name" value="Winged helix-like DNA-binding domain superfamily/Winged helix DNA-binding domain"/>
    <property type="match status" value="1"/>
</dbReference>
<dbReference type="GO" id="GO:0003677">
    <property type="term" value="F:DNA binding"/>
    <property type="evidence" value="ECO:0007669"/>
    <property type="project" value="UniProtKB-UniRule"/>
</dbReference>